<dbReference type="Gene3D" id="2.40.10.10">
    <property type="entry name" value="Trypsin-like serine proteases"/>
    <property type="match status" value="1"/>
</dbReference>
<name>A0ABN8I6J2_9NEOP</name>
<organism evidence="3 4">
    <name type="scientific">Iphiclides podalirius</name>
    <name type="common">scarce swallowtail</name>
    <dbReference type="NCBI Taxonomy" id="110791"/>
    <lineage>
        <taxon>Eukaryota</taxon>
        <taxon>Metazoa</taxon>
        <taxon>Ecdysozoa</taxon>
        <taxon>Arthropoda</taxon>
        <taxon>Hexapoda</taxon>
        <taxon>Insecta</taxon>
        <taxon>Pterygota</taxon>
        <taxon>Neoptera</taxon>
        <taxon>Endopterygota</taxon>
        <taxon>Lepidoptera</taxon>
        <taxon>Glossata</taxon>
        <taxon>Ditrysia</taxon>
        <taxon>Papilionoidea</taxon>
        <taxon>Papilionidae</taxon>
        <taxon>Papilioninae</taxon>
        <taxon>Iphiclides</taxon>
    </lineage>
</organism>
<dbReference type="InterPro" id="IPR009003">
    <property type="entry name" value="Peptidase_S1_PA"/>
</dbReference>
<dbReference type="Pfam" id="PF00089">
    <property type="entry name" value="Trypsin"/>
    <property type="match status" value="1"/>
</dbReference>
<dbReference type="Proteomes" id="UP000837857">
    <property type="component" value="Chromosome 19"/>
</dbReference>
<feature type="chain" id="PRO_5047356100" description="Peptidase S1 domain-containing protein" evidence="1">
    <location>
        <begin position="21"/>
        <end position="317"/>
    </location>
</feature>
<protein>
    <recommendedName>
        <fullName evidence="2">Peptidase S1 domain-containing protein</fullName>
    </recommendedName>
</protein>
<sequence>MGRFVITFLVVTQRIATVLSQQKVPENITQAVVSGSQTSETTATLKCGFSNPGGLIYRFQNGPLADFGEFPWMVAIIRKSNVSSHQWQQKDYVAAGSIIHPSVVLTTAHWIGELNPGEIKSRAGEWDTSGMEELYVYQERNVMKVVKHPDFFSESLANDLALLFLDEPYDLPPAPHMGSVCVAQTVPVPGSECFGMGWGLGAKNRSNVLMKLKVNVLSRDDCEELMKKTRLGDSFQLHESFVCASSAESCEGDIGASLVCPITGDSARFSLYGLSAYRVSEPGAPCLYVNAPSFYKWIGESMAEEGFNTSTYTYEQS</sequence>
<proteinExistence type="predicted"/>
<dbReference type="InterPro" id="IPR001314">
    <property type="entry name" value="Peptidase_S1A"/>
</dbReference>
<dbReference type="PRINTS" id="PR00722">
    <property type="entry name" value="CHYMOTRYPSIN"/>
</dbReference>
<dbReference type="EMBL" id="OW152831">
    <property type="protein sequence ID" value="CAH2049552.1"/>
    <property type="molecule type" value="Genomic_DNA"/>
</dbReference>
<gene>
    <name evidence="3" type="ORF">IPOD504_LOCUS6915</name>
</gene>
<dbReference type="InterPro" id="IPR043504">
    <property type="entry name" value="Peptidase_S1_PA_chymotrypsin"/>
</dbReference>
<feature type="domain" description="Peptidase S1" evidence="2">
    <location>
        <begin position="32"/>
        <end position="303"/>
    </location>
</feature>
<dbReference type="SUPFAM" id="SSF50494">
    <property type="entry name" value="Trypsin-like serine proteases"/>
    <property type="match status" value="1"/>
</dbReference>
<evidence type="ECO:0000259" key="2">
    <source>
        <dbReference type="PROSITE" id="PS50240"/>
    </source>
</evidence>
<evidence type="ECO:0000313" key="4">
    <source>
        <dbReference type="Proteomes" id="UP000837857"/>
    </source>
</evidence>
<dbReference type="PANTHER" id="PTHR24258">
    <property type="entry name" value="SERINE PROTEASE-RELATED"/>
    <property type="match status" value="1"/>
</dbReference>
<dbReference type="PANTHER" id="PTHR24258:SF129">
    <property type="entry name" value="LP15124P-RELATED"/>
    <property type="match status" value="1"/>
</dbReference>
<evidence type="ECO:0000256" key="1">
    <source>
        <dbReference type="SAM" id="SignalP"/>
    </source>
</evidence>
<feature type="signal peptide" evidence="1">
    <location>
        <begin position="1"/>
        <end position="20"/>
    </location>
</feature>
<keyword evidence="4" id="KW-1185">Reference proteome</keyword>
<dbReference type="SMART" id="SM00020">
    <property type="entry name" value="Tryp_SPc"/>
    <property type="match status" value="1"/>
</dbReference>
<accession>A0ABN8I6J2</accession>
<evidence type="ECO:0000313" key="3">
    <source>
        <dbReference type="EMBL" id="CAH2049552.1"/>
    </source>
</evidence>
<dbReference type="InterPro" id="IPR001254">
    <property type="entry name" value="Trypsin_dom"/>
</dbReference>
<feature type="non-terminal residue" evidence="3">
    <location>
        <position position="1"/>
    </location>
</feature>
<dbReference type="PROSITE" id="PS50240">
    <property type="entry name" value="TRYPSIN_DOM"/>
    <property type="match status" value="1"/>
</dbReference>
<keyword evidence="1" id="KW-0732">Signal</keyword>
<dbReference type="CDD" id="cd00190">
    <property type="entry name" value="Tryp_SPc"/>
    <property type="match status" value="1"/>
</dbReference>
<reference evidence="3" key="1">
    <citation type="submission" date="2022-03" db="EMBL/GenBank/DDBJ databases">
        <authorList>
            <person name="Martin H S."/>
        </authorList>
    </citation>
    <scope>NUCLEOTIDE SEQUENCE</scope>
</reference>